<accession>A0A3P6CB31</accession>
<organism evidence="1">
    <name type="scientific">Brassica oleracea</name>
    <name type="common">Wild cabbage</name>
    <dbReference type="NCBI Taxonomy" id="3712"/>
    <lineage>
        <taxon>Eukaryota</taxon>
        <taxon>Viridiplantae</taxon>
        <taxon>Streptophyta</taxon>
        <taxon>Embryophyta</taxon>
        <taxon>Tracheophyta</taxon>
        <taxon>Spermatophyta</taxon>
        <taxon>Magnoliopsida</taxon>
        <taxon>eudicotyledons</taxon>
        <taxon>Gunneridae</taxon>
        <taxon>Pentapetalae</taxon>
        <taxon>rosids</taxon>
        <taxon>malvids</taxon>
        <taxon>Brassicales</taxon>
        <taxon>Brassicaceae</taxon>
        <taxon>Brassiceae</taxon>
        <taxon>Brassica</taxon>
    </lineage>
</organism>
<reference evidence="1" key="1">
    <citation type="submission" date="2018-11" db="EMBL/GenBank/DDBJ databases">
        <authorList>
            <consortium name="Genoscope - CEA"/>
            <person name="William W."/>
        </authorList>
    </citation>
    <scope>NUCLEOTIDE SEQUENCE</scope>
</reference>
<dbReference type="EMBL" id="LR031873">
    <property type="protein sequence ID" value="VDD11510.1"/>
    <property type="molecule type" value="Genomic_DNA"/>
</dbReference>
<dbReference type="AlphaFoldDB" id="A0A3P6CB31"/>
<sequence>MELMKGGMKDHAHAEATIPPIPVLAGKSFSHYLVFSSRVWPLFIYVWPSVALNSYRYAVYIMDVCLAEWAFGCYVVTELWLELGRYVATERSTRLFGRYVATELWFELGRYVATEQNGRLVAT</sequence>
<name>A0A3P6CB31_BRAOL</name>
<protein>
    <submittedName>
        <fullName evidence="1">Uncharacterized protein</fullName>
    </submittedName>
</protein>
<proteinExistence type="predicted"/>
<gene>
    <name evidence="1" type="ORF">BOLC4T26185H</name>
</gene>
<evidence type="ECO:0000313" key="1">
    <source>
        <dbReference type="EMBL" id="VDD11510.1"/>
    </source>
</evidence>